<organism evidence="10 11">
    <name type="scientific">candidate division WS6 bacterium OLB20</name>
    <dbReference type="NCBI Taxonomy" id="1617426"/>
    <lineage>
        <taxon>Bacteria</taxon>
        <taxon>Candidatus Dojkabacteria</taxon>
    </lineage>
</organism>
<dbReference type="GO" id="GO:0006233">
    <property type="term" value="P:dTDP biosynthetic process"/>
    <property type="evidence" value="ECO:0007669"/>
    <property type="project" value="InterPro"/>
</dbReference>
<feature type="domain" description="Thymidylate kinase-like" evidence="9">
    <location>
        <begin position="9"/>
        <end position="210"/>
    </location>
</feature>
<keyword evidence="2 8" id="KW-0808">Transferase</keyword>
<comment type="similarity">
    <text evidence="1 8">Belongs to the thymidylate kinase family.</text>
</comment>
<keyword evidence="5 8" id="KW-0418">Kinase</keyword>
<keyword evidence="4 8" id="KW-0547">Nucleotide-binding</keyword>
<comment type="caution">
    <text evidence="8">Lacks conserved residue(s) required for the propagation of feature annotation.</text>
</comment>
<comment type="function">
    <text evidence="8">Phosphorylation of dTMP to form dTDP in both de novo and salvage pathways of dTTP synthesis.</text>
</comment>
<keyword evidence="6 8" id="KW-0067">ATP-binding</keyword>
<dbReference type="CDD" id="cd01672">
    <property type="entry name" value="TMPK"/>
    <property type="match status" value="1"/>
</dbReference>
<proteinExistence type="inferred from homology"/>
<dbReference type="STRING" id="1617426.TR69_WS6001001515"/>
<evidence type="ECO:0000256" key="6">
    <source>
        <dbReference type="ARBA" id="ARBA00022840"/>
    </source>
</evidence>
<sequence>MSQGRIFVIEGTDGAGKGTQARLLTELLEAKGFPVATLDFPRYGHPSAHLVESYLNGDYGTMADVTPQAASILFAVDRFAAANEIRSQLERGSIIIANRYSSSNMGHQAGKIADLNERARFLDWLQELEHTYLKIPRPDRVFLLYLDADEAQRRVDLKEKREYTRGKKRDIAEEDTDHQRKSAEAYLWTAKRYGWDIIDASGTEAEVHSRLLKQILPLLD</sequence>
<dbReference type="Proteomes" id="UP000070457">
    <property type="component" value="Unassembled WGS sequence"/>
</dbReference>
<evidence type="ECO:0000256" key="7">
    <source>
        <dbReference type="ARBA" id="ARBA00048743"/>
    </source>
</evidence>
<evidence type="ECO:0000256" key="8">
    <source>
        <dbReference type="HAMAP-Rule" id="MF_00165"/>
    </source>
</evidence>
<keyword evidence="3 8" id="KW-0545">Nucleotide biosynthesis</keyword>
<evidence type="ECO:0000256" key="3">
    <source>
        <dbReference type="ARBA" id="ARBA00022727"/>
    </source>
</evidence>
<name>A0A136LVQ0_9BACT</name>
<dbReference type="GO" id="GO:0004798">
    <property type="term" value="F:dTMP kinase activity"/>
    <property type="evidence" value="ECO:0007669"/>
    <property type="project" value="UniProtKB-UniRule"/>
</dbReference>
<dbReference type="GO" id="GO:0006235">
    <property type="term" value="P:dTTP biosynthetic process"/>
    <property type="evidence" value="ECO:0007669"/>
    <property type="project" value="UniProtKB-UniRule"/>
</dbReference>
<evidence type="ECO:0000256" key="1">
    <source>
        <dbReference type="ARBA" id="ARBA00009776"/>
    </source>
</evidence>
<dbReference type="HAMAP" id="MF_00165">
    <property type="entry name" value="Thymidylate_kinase"/>
    <property type="match status" value="1"/>
</dbReference>
<dbReference type="Gene3D" id="3.40.50.300">
    <property type="entry name" value="P-loop containing nucleotide triphosphate hydrolases"/>
    <property type="match status" value="1"/>
</dbReference>
<dbReference type="GO" id="GO:0005737">
    <property type="term" value="C:cytoplasm"/>
    <property type="evidence" value="ECO:0007669"/>
    <property type="project" value="TreeGrafter"/>
</dbReference>
<dbReference type="Pfam" id="PF02223">
    <property type="entry name" value="Thymidylate_kin"/>
    <property type="match status" value="1"/>
</dbReference>
<dbReference type="InterPro" id="IPR039430">
    <property type="entry name" value="Thymidylate_kin-like_dom"/>
</dbReference>
<accession>A0A136LVQ0</accession>
<dbReference type="AlphaFoldDB" id="A0A136LVQ0"/>
<dbReference type="EC" id="2.7.4.9" evidence="8"/>
<protein>
    <recommendedName>
        <fullName evidence="8">Thymidylate kinase</fullName>
        <ecNumber evidence="8">2.7.4.9</ecNumber>
    </recommendedName>
    <alternativeName>
        <fullName evidence="8">dTMP kinase</fullName>
    </alternativeName>
</protein>
<comment type="catalytic activity">
    <reaction evidence="7 8">
        <text>dTMP + ATP = dTDP + ADP</text>
        <dbReference type="Rhea" id="RHEA:13517"/>
        <dbReference type="ChEBI" id="CHEBI:30616"/>
        <dbReference type="ChEBI" id="CHEBI:58369"/>
        <dbReference type="ChEBI" id="CHEBI:63528"/>
        <dbReference type="ChEBI" id="CHEBI:456216"/>
        <dbReference type="EC" id="2.7.4.9"/>
    </reaction>
</comment>
<evidence type="ECO:0000256" key="5">
    <source>
        <dbReference type="ARBA" id="ARBA00022777"/>
    </source>
</evidence>
<comment type="caution">
    <text evidence="10">The sequence shown here is derived from an EMBL/GenBank/DDBJ whole genome shotgun (WGS) entry which is preliminary data.</text>
</comment>
<dbReference type="GO" id="GO:0005524">
    <property type="term" value="F:ATP binding"/>
    <property type="evidence" value="ECO:0007669"/>
    <property type="project" value="UniProtKB-UniRule"/>
</dbReference>
<evidence type="ECO:0000259" key="9">
    <source>
        <dbReference type="Pfam" id="PF02223"/>
    </source>
</evidence>
<gene>
    <name evidence="10" type="primary">tmk_2</name>
    <name evidence="8" type="synonym">tmk</name>
    <name evidence="10" type="ORF">TR69_WS6001001515</name>
</gene>
<dbReference type="GO" id="GO:0006227">
    <property type="term" value="P:dUDP biosynthetic process"/>
    <property type="evidence" value="ECO:0007669"/>
    <property type="project" value="TreeGrafter"/>
</dbReference>
<dbReference type="PANTHER" id="PTHR10344">
    <property type="entry name" value="THYMIDYLATE KINASE"/>
    <property type="match status" value="1"/>
</dbReference>
<reference evidence="10 11" key="1">
    <citation type="submission" date="2015-02" db="EMBL/GenBank/DDBJ databases">
        <title>Improved understanding of the partial-nitritation anammox process through 23 genomes representing the majority of the microbial community.</title>
        <authorList>
            <person name="Speth D.R."/>
            <person name="In T Zandt M."/>
            <person name="Guerrero Cruz S."/>
            <person name="Jetten M.S."/>
            <person name="Dutilh B.E."/>
        </authorList>
    </citation>
    <scope>NUCLEOTIDE SEQUENCE [LARGE SCALE GENOMIC DNA]</scope>
    <source>
        <strain evidence="10">OLB20</strain>
    </source>
</reference>
<evidence type="ECO:0000313" key="11">
    <source>
        <dbReference type="Proteomes" id="UP000070457"/>
    </source>
</evidence>
<evidence type="ECO:0000256" key="2">
    <source>
        <dbReference type="ARBA" id="ARBA00022679"/>
    </source>
</evidence>
<dbReference type="EMBL" id="JYNZ01000007">
    <property type="protein sequence ID" value="KXK25712.1"/>
    <property type="molecule type" value="Genomic_DNA"/>
</dbReference>
<dbReference type="SUPFAM" id="SSF52540">
    <property type="entry name" value="P-loop containing nucleoside triphosphate hydrolases"/>
    <property type="match status" value="1"/>
</dbReference>
<dbReference type="InterPro" id="IPR027417">
    <property type="entry name" value="P-loop_NTPase"/>
</dbReference>
<evidence type="ECO:0000313" key="10">
    <source>
        <dbReference type="EMBL" id="KXK25712.1"/>
    </source>
</evidence>
<evidence type="ECO:0000256" key="4">
    <source>
        <dbReference type="ARBA" id="ARBA00022741"/>
    </source>
</evidence>
<dbReference type="InterPro" id="IPR018094">
    <property type="entry name" value="Thymidylate_kinase"/>
</dbReference>
<dbReference type="PANTHER" id="PTHR10344:SF4">
    <property type="entry name" value="UMP-CMP KINASE 2, MITOCHONDRIAL"/>
    <property type="match status" value="1"/>
</dbReference>